<dbReference type="Proteomes" id="UP001142325">
    <property type="component" value="Unassembled WGS sequence"/>
</dbReference>
<evidence type="ECO:0000256" key="8">
    <source>
        <dbReference type="SAM" id="MobiDB-lite"/>
    </source>
</evidence>
<dbReference type="GO" id="GO:0055085">
    <property type="term" value="P:transmembrane transport"/>
    <property type="evidence" value="ECO:0007669"/>
    <property type="project" value="InterPro"/>
</dbReference>
<comment type="caution">
    <text evidence="10">The sequence shown here is derived from an EMBL/GenBank/DDBJ whole genome shotgun (WGS) entry which is preliminary data.</text>
</comment>
<sequence>MSMVQAPLPATDARETPASVAGGPTRGRRLFTWAKARPWLLLAPGLAILAGLMLWPLIQVVIFSLQDYGLREINTGETNFIGLDNYIEALTKPTLWTTVLPNTVGFAAIAVFVTVAVGTLVALLLARLGTVWRTIVSSCIMVAWAMPAVTGTYVWIWIFDADRGIFNRMLLDWGLIDEPVNWFTNQWSFYAIVLLNVVHHGFPFVAVTILAGLLGVSKEMLEAAALDGAGAWRRFWKIVFPTLRPVFSVVIILSTIWDFKVFAQVYLMPGGNGGNRSVLNLGVWSYVESFGQNRYGFGSALAVLLTLVLIGITIVYIRSLMKEDEL</sequence>
<evidence type="ECO:0000256" key="1">
    <source>
        <dbReference type="ARBA" id="ARBA00004651"/>
    </source>
</evidence>
<dbReference type="PROSITE" id="PS50928">
    <property type="entry name" value="ABC_TM1"/>
    <property type="match status" value="1"/>
</dbReference>
<comment type="similarity">
    <text evidence="7">Belongs to the binding-protein-dependent transport system permease family.</text>
</comment>
<evidence type="ECO:0000256" key="5">
    <source>
        <dbReference type="ARBA" id="ARBA00022989"/>
    </source>
</evidence>
<feature type="transmembrane region" description="Helical" evidence="7">
    <location>
        <begin position="39"/>
        <end position="58"/>
    </location>
</feature>
<organism evidence="10 11">
    <name type="scientific">Microbacterium keratanolyticum</name>
    <dbReference type="NCBI Taxonomy" id="67574"/>
    <lineage>
        <taxon>Bacteria</taxon>
        <taxon>Bacillati</taxon>
        <taxon>Actinomycetota</taxon>
        <taxon>Actinomycetes</taxon>
        <taxon>Micrococcales</taxon>
        <taxon>Microbacteriaceae</taxon>
        <taxon>Microbacterium</taxon>
    </lineage>
</organism>
<dbReference type="InterPro" id="IPR050809">
    <property type="entry name" value="UgpAE/MalFG_permease"/>
</dbReference>
<proteinExistence type="inferred from homology"/>
<feature type="transmembrane region" description="Helical" evidence="7">
    <location>
        <begin position="104"/>
        <end position="126"/>
    </location>
</feature>
<evidence type="ECO:0000256" key="3">
    <source>
        <dbReference type="ARBA" id="ARBA00022475"/>
    </source>
</evidence>
<evidence type="ECO:0000259" key="9">
    <source>
        <dbReference type="PROSITE" id="PS50928"/>
    </source>
</evidence>
<dbReference type="Gene3D" id="1.10.3720.10">
    <property type="entry name" value="MetI-like"/>
    <property type="match status" value="1"/>
</dbReference>
<keyword evidence="2 7" id="KW-0813">Transport</keyword>
<dbReference type="CDD" id="cd06261">
    <property type="entry name" value="TM_PBP2"/>
    <property type="match status" value="1"/>
</dbReference>
<keyword evidence="6 7" id="KW-0472">Membrane</keyword>
<feature type="transmembrane region" description="Helical" evidence="7">
    <location>
        <begin position="295"/>
        <end position="317"/>
    </location>
</feature>
<evidence type="ECO:0000256" key="7">
    <source>
        <dbReference type="RuleBase" id="RU363032"/>
    </source>
</evidence>
<dbReference type="InterPro" id="IPR035906">
    <property type="entry name" value="MetI-like_sf"/>
</dbReference>
<evidence type="ECO:0000256" key="6">
    <source>
        <dbReference type="ARBA" id="ARBA00023136"/>
    </source>
</evidence>
<dbReference type="EMBL" id="BSET01000001">
    <property type="protein sequence ID" value="GLK00311.1"/>
    <property type="molecule type" value="Genomic_DNA"/>
</dbReference>
<dbReference type="PANTHER" id="PTHR43227:SF8">
    <property type="entry name" value="DIACETYLCHITOBIOSE UPTAKE SYSTEM PERMEASE PROTEIN DASB"/>
    <property type="match status" value="1"/>
</dbReference>
<keyword evidence="5 7" id="KW-1133">Transmembrane helix</keyword>
<feature type="transmembrane region" description="Helical" evidence="7">
    <location>
        <begin position="138"/>
        <end position="159"/>
    </location>
</feature>
<keyword evidence="4 7" id="KW-0812">Transmembrane</keyword>
<keyword evidence="11" id="KW-1185">Reference proteome</keyword>
<dbReference type="SUPFAM" id="SSF161098">
    <property type="entry name" value="MetI-like"/>
    <property type="match status" value="1"/>
</dbReference>
<protein>
    <submittedName>
        <fullName evidence="10">Sugar ABC transporter permease</fullName>
    </submittedName>
</protein>
<dbReference type="AlphaFoldDB" id="A0A9W6HP16"/>
<feature type="transmembrane region" description="Helical" evidence="7">
    <location>
        <begin position="187"/>
        <end position="214"/>
    </location>
</feature>
<gene>
    <name evidence="10" type="ORF">GCM10017596_00260</name>
</gene>
<accession>A0A9W6HP16</accession>
<feature type="region of interest" description="Disordered" evidence="8">
    <location>
        <begin position="1"/>
        <end position="22"/>
    </location>
</feature>
<name>A0A9W6HP16_9MICO</name>
<keyword evidence="3" id="KW-1003">Cell membrane</keyword>
<dbReference type="RefSeq" id="WP_204938029.1">
    <property type="nucleotide sequence ID" value="NZ_BAAAUM010000001.1"/>
</dbReference>
<feature type="transmembrane region" description="Helical" evidence="7">
    <location>
        <begin position="235"/>
        <end position="257"/>
    </location>
</feature>
<reference evidence="10" key="1">
    <citation type="journal article" date="2014" name="Int. J. Syst. Evol. Microbiol.">
        <title>Complete genome sequence of Corynebacterium casei LMG S-19264T (=DSM 44701T), isolated from a smear-ripened cheese.</title>
        <authorList>
            <consortium name="US DOE Joint Genome Institute (JGI-PGF)"/>
            <person name="Walter F."/>
            <person name="Albersmeier A."/>
            <person name="Kalinowski J."/>
            <person name="Ruckert C."/>
        </authorList>
    </citation>
    <scope>NUCLEOTIDE SEQUENCE</scope>
    <source>
        <strain evidence="10">VKM Ac-1958</strain>
    </source>
</reference>
<dbReference type="PANTHER" id="PTHR43227">
    <property type="entry name" value="BLL4140 PROTEIN"/>
    <property type="match status" value="1"/>
</dbReference>
<dbReference type="Pfam" id="PF00528">
    <property type="entry name" value="BPD_transp_1"/>
    <property type="match status" value="1"/>
</dbReference>
<dbReference type="GO" id="GO:0005886">
    <property type="term" value="C:plasma membrane"/>
    <property type="evidence" value="ECO:0007669"/>
    <property type="project" value="UniProtKB-SubCell"/>
</dbReference>
<evidence type="ECO:0000313" key="10">
    <source>
        <dbReference type="EMBL" id="GLK00311.1"/>
    </source>
</evidence>
<evidence type="ECO:0000256" key="4">
    <source>
        <dbReference type="ARBA" id="ARBA00022692"/>
    </source>
</evidence>
<comment type="subcellular location">
    <subcellularLocation>
        <location evidence="1 7">Cell membrane</location>
        <topology evidence="1 7">Multi-pass membrane protein</topology>
    </subcellularLocation>
</comment>
<dbReference type="InterPro" id="IPR000515">
    <property type="entry name" value="MetI-like"/>
</dbReference>
<reference evidence="10" key="2">
    <citation type="submission" date="2023-01" db="EMBL/GenBank/DDBJ databases">
        <authorList>
            <person name="Sun Q."/>
            <person name="Evtushenko L."/>
        </authorList>
    </citation>
    <scope>NUCLEOTIDE SEQUENCE</scope>
    <source>
        <strain evidence="10">VKM Ac-1958</strain>
    </source>
</reference>
<evidence type="ECO:0000256" key="2">
    <source>
        <dbReference type="ARBA" id="ARBA00022448"/>
    </source>
</evidence>
<evidence type="ECO:0000313" key="11">
    <source>
        <dbReference type="Proteomes" id="UP001142325"/>
    </source>
</evidence>
<feature type="domain" description="ABC transmembrane type-1" evidence="9">
    <location>
        <begin position="100"/>
        <end position="316"/>
    </location>
</feature>